<name>A0A7Y9DQL8_9ACTN</name>
<reference evidence="1 2" key="1">
    <citation type="submission" date="2020-07" db="EMBL/GenBank/DDBJ databases">
        <title>Sequencing the genomes of 1000 actinobacteria strains.</title>
        <authorList>
            <person name="Klenk H.-P."/>
        </authorList>
    </citation>
    <scope>NUCLEOTIDE SEQUENCE [LARGE SCALE GENOMIC DNA]</scope>
    <source>
        <strain evidence="1 2">DSM 7487</strain>
    </source>
</reference>
<evidence type="ECO:0000313" key="1">
    <source>
        <dbReference type="EMBL" id="NYD24917.1"/>
    </source>
</evidence>
<keyword evidence="2" id="KW-1185">Reference proteome</keyword>
<dbReference type="Proteomes" id="UP000521922">
    <property type="component" value="Unassembled WGS sequence"/>
</dbReference>
<sequence length="41" mass="4074">MGATTRAVVVLSVVGLPLARLAGTRGDVAASHVEVAAVDSR</sequence>
<dbReference type="RefSeq" id="WP_281372766.1">
    <property type="nucleotide sequence ID" value="NZ_BAAAGN010000015.1"/>
</dbReference>
<evidence type="ECO:0000313" key="2">
    <source>
        <dbReference type="Proteomes" id="UP000521922"/>
    </source>
</evidence>
<accession>A0A7Y9DQL8</accession>
<protein>
    <submittedName>
        <fullName evidence="1">Uncharacterized protein</fullName>
    </submittedName>
</protein>
<gene>
    <name evidence="1" type="ORF">BJ968_004457</name>
</gene>
<dbReference type="AlphaFoldDB" id="A0A7Y9DQL8"/>
<dbReference type="EMBL" id="JACCBB010000001">
    <property type="protein sequence ID" value="NYD24917.1"/>
    <property type="molecule type" value="Genomic_DNA"/>
</dbReference>
<comment type="caution">
    <text evidence="1">The sequence shown here is derived from an EMBL/GenBank/DDBJ whole genome shotgun (WGS) entry which is preliminary data.</text>
</comment>
<proteinExistence type="predicted"/>
<organism evidence="1 2">
    <name type="scientific">Kineococcus aurantiacus</name>
    <dbReference type="NCBI Taxonomy" id="37633"/>
    <lineage>
        <taxon>Bacteria</taxon>
        <taxon>Bacillati</taxon>
        <taxon>Actinomycetota</taxon>
        <taxon>Actinomycetes</taxon>
        <taxon>Kineosporiales</taxon>
        <taxon>Kineosporiaceae</taxon>
        <taxon>Kineococcus</taxon>
    </lineage>
</organism>